<keyword evidence="2" id="KW-1185">Reference proteome</keyword>
<dbReference type="EMBL" id="AZBU02000005">
    <property type="protein sequence ID" value="TKR76253.1"/>
    <property type="molecule type" value="Genomic_DNA"/>
</dbReference>
<organism evidence="1 2">
    <name type="scientific">Steinernema carpocapsae</name>
    <name type="common">Entomopathogenic nematode</name>
    <dbReference type="NCBI Taxonomy" id="34508"/>
    <lineage>
        <taxon>Eukaryota</taxon>
        <taxon>Metazoa</taxon>
        <taxon>Ecdysozoa</taxon>
        <taxon>Nematoda</taxon>
        <taxon>Chromadorea</taxon>
        <taxon>Rhabditida</taxon>
        <taxon>Tylenchina</taxon>
        <taxon>Panagrolaimomorpha</taxon>
        <taxon>Strongyloidoidea</taxon>
        <taxon>Steinernematidae</taxon>
        <taxon>Steinernema</taxon>
    </lineage>
</organism>
<dbReference type="OrthoDB" id="10284458at2759"/>
<evidence type="ECO:0000313" key="1">
    <source>
        <dbReference type="EMBL" id="TKR76253.1"/>
    </source>
</evidence>
<reference evidence="1 2" key="2">
    <citation type="journal article" date="2019" name="G3 (Bethesda)">
        <title>Hybrid Assembly of the Genome of the Entomopathogenic Nematode Steinernema carpocapsae Identifies the X-Chromosome.</title>
        <authorList>
            <person name="Serra L."/>
            <person name="Macchietto M."/>
            <person name="Macias-Munoz A."/>
            <person name="McGill C.J."/>
            <person name="Rodriguez I.M."/>
            <person name="Rodriguez B."/>
            <person name="Murad R."/>
            <person name="Mortazavi A."/>
        </authorList>
    </citation>
    <scope>NUCLEOTIDE SEQUENCE [LARGE SCALE GENOMIC DNA]</scope>
    <source>
        <strain evidence="1 2">ALL</strain>
    </source>
</reference>
<name>A0A4U5N2B3_STECR</name>
<proteinExistence type="predicted"/>
<sequence>MAQVPKLQNILLRQFAVNDNSLEAWRFLPFHVATRLARIRADILLFQRLHENFVKFPRDCTELDPETGMFDPEKSIKSAKEQMDILDYFRVCTVNDLHEECHEVWHSLTDYQRVSLMSDTFPIMAAAVELWNNPLHHNHSEIINYCASVHCAEHGWIPALVKHLRRVEEVKLPSTITECLNRALRQRHFHVVFYLSTKEEFASKLMLDRIESGFFLIFPDGQIGTYFASKLFAMAACVPGLRPVAATLLHCLHENDRQKLRARLVDVDSKRAISGYDIIRKQFPAMLKVN</sequence>
<reference evidence="1 2" key="1">
    <citation type="journal article" date="2015" name="Genome Biol.">
        <title>Comparative genomics of Steinernema reveals deeply conserved gene regulatory networks.</title>
        <authorList>
            <person name="Dillman A.R."/>
            <person name="Macchietto M."/>
            <person name="Porter C.F."/>
            <person name="Rogers A."/>
            <person name="Williams B."/>
            <person name="Antoshechkin I."/>
            <person name="Lee M.M."/>
            <person name="Goodwin Z."/>
            <person name="Lu X."/>
            <person name="Lewis E.E."/>
            <person name="Goodrich-Blair H."/>
            <person name="Stock S.P."/>
            <person name="Adams B.J."/>
            <person name="Sternberg P.W."/>
            <person name="Mortazavi A."/>
        </authorList>
    </citation>
    <scope>NUCLEOTIDE SEQUENCE [LARGE SCALE GENOMIC DNA]</scope>
    <source>
        <strain evidence="1 2">ALL</strain>
    </source>
</reference>
<gene>
    <name evidence="1" type="ORF">L596_017417</name>
</gene>
<dbReference type="AlphaFoldDB" id="A0A4U5N2B3"/>
<protein>
    <submittedName>
        <fullName evidence="1">Uncharacterized protein</fullName>
    </submittedName>
</protein>
<dbReference type="Proteomes" id="UP000298663">
    <property type="component" value="Unassembled WGS sequence"/>
</dbReference>
<evidence type="ECO:0000313" key="2">
    <source>
        <dbReference type="Proteomes" id="UP000298663"/>
    </source>
</evidence>
<comment type="caution">
    <text evidence="1">The sequence shown here is derived from an EMBL/GenBank/DDBJ whole genome shotgun (WGS) entry which is preliminary data.</text>
</comment>
<accession>A0A4U5N2B3</accession>